<dbReference type="InterPro" id="IPR029058">
    <property type="entry name" value="AB_hydrolase_fold"/>
</dbReference>
<keyword evidence="3" id="KW-0378">Hydrolase</keyword>
<dbReference type="EMBL" id="JTHP01000055">
    <property type="protein sequence ID" value="KJD43535.1"/>
    <property type="molecule type" value="Genomic_DNA"/>
</dbReference>
<name>A0A0D7WWJ2_9BACL</name>
<keyword evidence="1" id="KW-1133">Transmembrane helix</keyword>
<organism evidence="3 4">
    <name type="scientific">Paenibacillus terrae</name>
    <dbReference type="NCBI Taxonomy" id="159743"/>
    <lineage>
        <taxon>Bacteria</taxon>
        <taxon>Bacillati</taxon>
        <taxon>Bacillota</taxon>
        <taxon>Bacilli</taxon>
        <taxon>Bacillales</taxon>
        <taxon>Paenibacillaceae</taxon>
        <taxon>Paenibacillus</taxon>
    </lineage>
</organism>
<dbReference type="Pfam" id="PF12695">
    <property type="entry name" value="Abhydrolase_5"/>
    <property type="match status" value="1"/>
</dbReference>
<dbReference type="OrthoDB" id="9780932at2"/>
<accession>A0A0D7WWJ2</accession>
<keyword evidence="1" id="KW-0472">Membrane</keyword>
<comment type="caution">
    <text evidence="3">The sequence shown here is derived from an EMBL/GenBank/DDBJ whole genome shotgun (WGS) entry which is preliminary data.</text>
</comment>
<dbReference type="SUPFAM" id="SSF53474">
    <property type="entry name" value="alpha/beta-Hydrolases"/>
    <property type="match status" value="1"/>
</dbReference>
<keyword evidence="4" id="KW-1185">Reference proteome</keyword>
<dbReference type="PATRIC" id="fig|159743.3.peg.4932"/>
<keyword evidence="1" id="KW-0812">Transmembrane</keyword>
<dbReference type="RefSeq" id="WP_044648166.1">
    <property type="nucleotide sequence ID" value="NZ_JTHP01000055.1"/>
</dbReference>
<dbReference type="Gene3D" id="3.40.50.1820">
    <property type="entry name" value="alpha/beta hydrolase"/>
    <property type="match status" value="1"/>
</dbReference>
<gene>
    <name evidence="3" type="ORF">QD47_22175</name>
</gene>
<dbReference type="InterPro" id="IPR029059">
    <property type="entry name" value="AB_hydrolase_5"/>
</dbReference>
<evidence type="ECO:0000313" key="3">
    <source>
        <dbReference type="EMBL" id="KJD43535.1"/>
    </source>
</evidence>
<dbReference type="Proteomes" id="UP000032534">
    <property type="component" value="Unassembled WGS sequence"/>
</dbReference>
<evidence type="ECO:0000256" key="1">
    <source>
        <dbReference type="SAM" id="Phobius"/>
    </source>
</evidence>
<protein>
    <submittedName>
        <fullName evidence="3">Alpha/beta hydrolase</fullName>
    </submittedName>
</protein>
<sequence length="268" mass="29130">MRRRTRRSYSSYGTRGPRKIWKILLGILIVIVLIAGWGAWKVFTPYQPDSTATAALAEVADAVKVNEQQHWVGFEPAKRNGIGVILYPGALVKPESYAPLARRLAEKGHHVIIAKMPLNLALTSPDLAGEVLKAYPKETFVIGGHSLGGVMAARYAATHPDQVKGVFFLASYPDSKGNLKDKNLPVISLLGSDDGVIKMDSVQSGRAYLPADTLYFTVEGGNHAQFGSYGAQKGDNPAKISPAEQWNQTVSALQDWMKESVDSAPKNQ</sequence>
<dbReference type="AlphaFoldDB" id="A0A0D7WWJ2"/>
<dbReference type="GO" id="GO:0016787">
    <property type="term" value="F:hydrolase activity"/>
    <property type="evidence" value="ECO:0007669"/>
    <property type="project" value="UniProtKB-KW"/>
</dbReference>
<reference evidence="3 4" key="1">
    <citation type="submission" date="2014-11" db="EMBL/GenBank/DDBJ databases">
        <title>Draft Genome Sequences of Paenibacillus polymyxa NRRL B-30509 and Paenibacillus terrae NRRL B-30644, Strains from a Poultry Environment that Produce Tridecaptin A and Paenicidins.</title>
        <authorList>
            <person name="van Belkum M.J."/>
            <person name="Lohans C.T."/>
            <person name="Vederas J.C."/>
        </authorList>
    </citation>
    <scope>NUCLEOTIDE SEQUENCE [LARGE SCALE GENOMIC DNA]</scope>
    <source>
        <strain evidence="3 4">NRRL B-30644</strain>
    </source>
</reference>
<feature type="transmembrane region" description="Helical" evidence="1">
    <location>
        <begin position="20"/>
        <end position="40"/>
    </location>
</feature>
<proteinExistence type="predicted"/>
<feature type="domain" description="Alpha/beta hydrolase fold-5" evidence="2">
    <location>
        <begin position="83"/>
        <end position="247"/>
    </location>
</feature>
<evidence type="ECO:0000313" key="4">
    <source>
        <dbReference type="Proteomes" id="UP000032534"/>
    </source>
</evidence>
<evidence type="ECO:0000259" key="2">
    <source>
        <dbReference type="Pfam" id="PF12695"/>
    </source>
</evidence>